<proteinExistence type="predicted"/>
<evidence type="ECO:0000313" key="2">
    <source>
        <dbReference type="EMBL" id="KKL56857.1"/>
    </source>
</evidence>
<comment type="caution">
    <text evidence="2">The sequence shown here is derived from an EMBL/GenBank/DDBJ whole genome shotgun (WGS) entry which is preliminary data.</text>
</comment>
<dbReference type="EMBL" id="LAZR01030352">
    <property type="protein sequence ID" value="KKL56857.1"/>
    <property type="molecule type" value="Genomic_DNA"/>
</dbReference>
<feature type="domain" description="HNH nuclease" evidence="1">
    <location>
        <begin position="1"/>
        <end position="25"/>
    </location>
</feature>
<dbReference type="AlphaFoldDB" id="A0A0F9G0F2"/>
<name>A0A0F9G0F2_9ZZZZ</name>
<dbReference type="InterPro" id="IPR044925">
    <property type="entry name" value="His-Me_finger_sf"/>
</dbReference>
<protein>
    <recommendedName>
        <fullName evidence="1">HNH nuclease domain-containing protein</fullName>
    </recommendedName>
</protein>
<sequence>VHHINGIKDDNRIENLKLLPGNEHNSRIQEVYKENRRLKLLLISLLSARRGG</sequence>
<dbReference type="Pfam" id="PF13392">
    <property type="entry name" value="HNH_3"/>
    <property type="match status" value="1"/>
</dbReference>
<dbReference type="SUPFAM" id="SSF54060">
    <property type="entry name" value="His-Me finger endonucleases"/>
    <property type="match status" value="1"/>
</dbReference>
<feature type="non-terminal residue" evidence="2">
    <location>
        <position position="1"/>
    </location>
</feature>
<gene>
    <name evidence="2" type="ORF">LCGC14_2241190</name>
</gene>
<accession>A0A0F9G0F2</accession>
<organism evidence="2">
    <name type="scientific">marine sediment metagenome</name>
    <dbReference type="NCBI Taxonomy" id="412755"/>
    <lineage>
        <taxon>unclassified sequences</taxon>
        <taxon>metagenomes</taxon>
        <taxon>ecological metagenomes</taxon>
    </lineage>
</organism>
<reference evidence="2" key="1">
    <citation type="journal article" date="2015" name="Nature">
        <title>Complex archaea that bridge the gap between prokaryotes and eukaryotes.</title>
        <authorList>
            <person name="Spang A."/>
            <person name="Saw J.H."/>
            <person name="Jorgensen S.L."/>
            <person name="Zaremba-Niedzwiedzka K."/>
            <person name="Martijn J."/>
            <person name="Lind A.E."/>
            <person name="van Eijk R."/>
            <person name="Schleper C."/>
            <person name="Guy L."/>
            <person name="Ettema T.J."/>
        </authorList>
    </citation>
    <scope>NUCLEOTIDE SEQUENCE</scope>
</reference>
<evidence type="ECO:0000259" key="1">
    <source>
        <dbReference type="Pfam" id="PF13392"/>
    </source>
</evidence>
<dbReference type="InterPro" id="IPR003615">
    <property type="entry name" value="HNH_nuc"/>
</dbReference>